<sequence length="164" mass="17745">MALPIEHQLHVIVVGRPQGKCGFRGGIHCTQRLHPAAAALRALHRLQRVVEAGIIDREQVIAVGAGIDVSTGLLERAMRVLGAEIWLKKSSEDLAKCDALITLLESPELENGSIVWNRDNGWNLTNNAAVMTGLIDVETIEAENKSTALPSLDELIALNNRFGG</sequence>
<reference evidence="1 2" key="1">
    <citation type="submission" date="2020-08" db="EMBL/GenBank/DDBJ databases">
        <title>Genomic Encyclopedia of Type Strains, Phase IV (KMG-IV): sequencing the most valuable type-strain genomes for metagenomic binning, comparative biology and taxonomic classification.</title>
        <authorList>
            <person name="Goeker M."/>
        </authorList>
    </citation>
    <scope>NUCLEOTIDE SEQUENCE [LARGE SCALE GENOMIC DNA]</scope>
    <source>
        <strain evidence="1 2">DSM 11525</strain>
    </source>
</reference>
<dbReference type="EMBL" id="JACHHR010000002">
    <property type="protein sequence ID" value="MBB5211055.1"/>
    <property type="molecule type" value="Genomic_DNA"/>
</dbReference>
<dbReference type="RefSeq" id="WP_237567806.1">
    <property type="nucleotide sequence ID" value="NZ_CP047491.1"/>
</dbReference>
<gene>
    <name evidence="1" type="ORF">HNQ53_001273</name>
</gene>
<proteinExistence type="predicted"/>
<protein>
    <submittedName>
        <fullName evidence="1">Uncharacterized protein</fullName>
    </submittedName>
</protein>
<name>A0AA89PBD4_9GAMM</name>
<dbReference type="Proteomes" id="UP000563601">
    <property type="component" value="Unassembled WGS sequence"/>
</dbReference>
<dbReference type="AlphaFoldDB" id="A0AA89PBD4"/>
<evidence type="ECO:0000313" key="2">
    <source>
        <dbReference type="Proteomes" id="UP000563601"/>
    </source>
</evidence>
<accession>A0AA89PBD4</accession>
<comment type="caution">
    <text evidence="1">The sequence shown here is derived from an EMBL/GenBank/DDBJ whole genome shotgun (WGS) entry which is preliminary data.</text>
</comment>
<evidence type="ECO:0000313" key="1">
    <source>
        <dbReference type="EMBL" id="MBB5211055.1"/>
    </source>
</evidence>
<organism evidence="1 2">
    <name type="scientific">Microbulbifer hydrolyticus</name>
    <dbReference type="NCBI Taxonomy" id="48074"/>
    <lineage>
        <taxon>Bacteria</taxon>
        <taxon>Pseudomonadati</taxon>
        <taxon>Pseudomonadota</taxon>
        <taxon>Gammaproteobacteria</taxon>
        <taxon>Cellvibrionales</taxon>
        <taxon>Microbulbiferaceae</taxon>
        <taxon>Microbulbifer</taxon>
    </lineage>
</organism>